<dbReference type="InterPro" id="IPR041588">
    <property type="entry name" value="Integrase_H2C2"/>
</dbReference>
<dbReference type="OrthoDB" id="126712at2759"/>
<sequence>MVQTIKSAYLAGTNNWNYQRVVLFGCILVAYQKRVILPDDMIRWYHQNLGHPASERQFKTMRHTFYSPGMETTIGKFVKKCTPYKRAKVHGEKKTMDCCRIAH</sequence>
<comment type="caution">
    <text evidence="4">The sequence shown here is derived from an EMBL/GenBank/DDBJ whole genome shotgun (WGS) entry which is preliminary data.</text>
</comment>
<dbReference type="Proteomes" id="UP000434957">
    <property type="component" value="Unassembled WGS sequence"/>
</dbReference>
<evidence type="ECO:0000313" key="4">
    <source>
        <dbReference type="EMBL" id="KAE9358494.1"/>
    </source>
</evidence>
<evidence type="ECO:0000313" key="5">
    <source>
        <dbReference type="Proteomes" id="UP000429607"/>
    </source>
</evidence>
<dbReference type="AlphaFoldDB" id="A0A6A4FVX6"/>
<feature type="domain" description="Integrase zinc-binding" evidence="1">
    <location>
        <begin position="40"/>
        <end position="89"/>
    </location>
</feature>
<evidence type="ECO:0000313" key="6">
    <source>
        <dbReference type="Proteomes" id="UP000434957"/>
    </source>
</evidence>
<evidence type="ECO:0000259" key="1">
    <source>
        <dbReference type="Pfam" id="PF17921"/>
    </source>
</evidence>
<reference evidence="4 6" key="1">
    <citation type="submission" date="2018-08" db="EMBL/GenBank/DDBJ databases">
        <title>Genomic investigation of the strawberry pathogen Phytophthora fragariae indicates pathogenicity is determined by transcriptional variation in three key races.</title>
        <authorList>
            <person name="Adams T.M."/>
            <person name="Armitage A.D."/>
            <person name="Sobczyk M.K."/>
            <person name="Bates H.J."/>
            <person name="Dunwell J.M."/>
            <person name="Nellist C.F."/>
            <person name="Harrison R.J."/>
        </authorList>
    </citation>
    <scope>NUCLEOTIDE SEQUENCE [LARGE SCALE GENOMIC DNA]</scope>
    <source>
        <strain evidence="3 5">SCRP249</strain>
        <strain evidence="2 7">SCRP324</strain>
        <strain evidence="4 6">SCRP333</strain>
    </source>
</reference>
<evidence type="ECO:0000313" key="7">
    <source>
        <dbReference type="Proteomes" id="UP000435112"/>
    </source>
</evidence>
<dbReference type="Proteomes" id="UP000429607">
    <property type="component" value="Unassembled WGS sequence"/>
</dbReference>
<gene>
    <name evidence="3" type="ORF">PR001_g4401</name>
    <name evidence="2" type="ORF">PR002_g1942</name>
    <name evidence="4" type="ORF">PR003_g1248</name>
</gene>
<name>A0A6A4FVX6_9STRA</name>
<dbReference type="Proteomes" id="UP000435112">
    <property type="component" value="Unassembled WGS sequence"/>
</dbReference>
<keyword evidence="6" id="KW-1185">Reference proteome</keyword>
<dbReference type="EMBL" id="QXFT01000033">
    <property type="protein sequence ID" value="KAE9358494.1"/>
    <property type="molecule type" value="Genomic_DNA"/>
</dbReference>
<evidence type="ECO:0000313" key="2">
    <source>
        <dbReference type="EMBL" id="KAE9045939.1"/>
    </source>
</evidence>
<protein>
    <recommendedName>
        <fullName evidence="1">Integrase zinc-binding domain-containing protein</fullName>
    </recommendedName>
</protein>
<dbReference type="EMBL" id="QXFV01000179">
    <property type="protein sequence ID" value="KAE9046901.1"/>
    <property type="molecule type" value="Genomic_DNA"/>
</dbReference>
<proteinExistence type="predicted"/>
<organism evidence="4 6">
    <name type="scientific">Phytophthora rubi</name>
    <dbReference type="NCBI Taxonomy" id="129364"/>
    <lineage>
        <taxon>Eukaryota</taxon>
        <taxon>Sar</taxon>
        <taxon>Stramenopiles</taxon>
        <taxon>Oomycota</taxon>
        <taxon>Peronosporomycetes</taxon>
        <taxon>Peronosporales</taxon>
        <taxon>Peronosporaceae</taxon>
        <taxon>Phytophthora</taxon>
    </lineage>
</organism>
<dbReference type="EMBL" id="QXFU01000061">
    <property type="protein sequence ID" value="KAE9045939.1"/>
    <property type="molecule type" value="Genomic_DNA"/>
</dbReference>
<evidence type="ECO:0000313" key="3">
    <source>
        <dbReference type="EMBL" id="KAE9046901.1"/>
    </source>
</evidence>
<accession>A0A6A4FVX6</accession>
<dbReference type="Gene3D" id="1.10.340.70">
    <property type="match status" value="1"/>
</dbReference>
<dbReference type="Pfam" id="PF17921">
    <property type="entry name" value="Integrase_H2C2"/>
    <property type="match status" value="1"/>
</dbReference>